<keyword evidence="2" id="KW-1185">Reference proteome</keyword>
<evidence type="ECO:0000313" key="2">
    <source>
        <dbReference type="Proteomes" id="UP000828390"/>
    </source>
</evidence>
<dbReference type="Proteomes" id="UP000828390">
    <property type="component" value="Unassembled WGS sequence"/>
</dbReference>
<reference evidence="1" key="2">
    <citation type="submission" date="2020-11" db="EMBL/GenBank/DDBJ databases">
        <authorList>
            <person name="McCartney M.A."/>
            <person name="Auch B."/>
            <person name="Kono T."/>
            <person name="Mallez S."/>
            <person name="Becker A."/>
            <person name="Gohl D.M."/>
            <person name="Silverstein K.A.T."/>
            <person name="Koren S."/>
            <person name="Bechman K.B."/>
            <person name="Herman A."/>
            <person name="Abrahante J.E."/>
            <person name="Garbe J."/>
        </authorList>
    </citation>
    <scope>NUCLEOTIDE SEQUENCE</scope>
    <source>
        <strain evidence="1">Duluth1</strain>
        <tissue evidence="1">Whole animal</tissue>
    </source>
</reference>
<dbReference type="Gene3D" id="3.40.50.10140">
    <property type="entry name" value="Toll/interleukin-1 receptor homology (TIR) domain"/>
    <property type="match status" value="1"/>
</dbReference>
<evidence type="ECO:0000313" key="1">
    <source>
        <dbReference type="EMBL" id="KAH3810488.1"/>
    </source>
</evidence>
<organism evidence="1 2">
    <name type="scientific">Dreissena polymorpha</name>
    <name type="common">Zebra mussel</name>
    <name type="synonym">Mytilus polymorpha</name>
    <dbReference type="NCBI Taxonomy" id="45954"/>
    <lineage>
        <taxon>Eukaryota</taxon>
        <taxon>Metazoa</taxon>
        <taxon>Spiralia</taxon>
        <taxon>Lophotrochozoa</taxon>
        <taxon>Mollusca</taxon>
        <taxon>Bivalvia</taxon>
        <taxon>Autobranchia</taxon>
        <taxon>Heteroconchia</taxon>
        <taxon>Euheterodonta</taxon>
        <taxon>Imparidentia</taxon>
        <taxon>Neoheterodontei</taxon>
        <taxon>Myida</taxon>
        <taxon>Dreissenoidea</taxon>
        <taxon>Dreissenidae</taxon>
        <taxon>Dreissena</taxon>
    </lineage>
</organism>
<protein>
    <submittedName>
        <fullName evidence="1">Uncharacterized protein</fullName>
    </submittedName>
</protein>
<dbReference type="EMBL" id="JAIWYP010000006">
    <property type="protein sequence ID" value="KAH3810488.1"/>
    <property type="molecule type" value="Genomic_DNA"/>
</dbReference>
<proteinExistence type="predicted"/>
<dbReference type="InterPro" id="IPR035897">
    <property type="entry name" value="Toll_tir_struct_dom_sf"/>
</dbReference>
<accession>A0A9D4G4Q5</accession>
<gene>
    <name evidence="1" type="ORF">DPMN_138883</name>
</gene>
<name>A0A9D4G4Q5_DREPO</name>
<comment type="caution">
    <text evidence="1">The sequence shown here is derived from an EMBL/GenBank/DDBJ whole genome shotgun (WGS) entry which is preliminary data.</text>
</comment>
<dbReference type="AlphaFoldDB" id="A0A9D4G4Q5"/>
<sequence length="237" mass="27753">MFVCFSEDKYEFHVFLYPHDDTRGKTETIKQKLEDKHYDLFISADIKPGTGYPNIYERCETGFGQCRKNDIFTRKVIQTTSATMEKSAAVHFLYSENLLRDAWAMIFLTTLMEDGKDILCLGIDAFKPQHIITTFEKGQFETDGSVMNGIEIRPVSNYISFWKRLPKVKVPNETDSQRKQKNFWCFLQNKLPKPMVKAKGKRVDIDRRNFETPLLEFPHPTHMKRYSDTSRGKSVIR</sequence>
<reference evidence="1" key="1">
    <citation type="journal article" date="2019" name="bioRxiv">
        <title>The Genome of the Zebra Mussel, Dreissena polymorpha: A Resource for Invasive Species Research.</title>
        <authorList>
            <person name="McCartney M.A."/>
            <person name="Auch B."/>
            <person name="Kono T."/>
            <person name="Mallez S."/>
            <person name="Zhang Y."/>
            <person name="Obille A."/>
            <person name="Becker A."/>
            <person name="Abrahante J.E."/>
            <person name="Garbe J."/>
            <person name="Badalamenti J.P."/>
            <person name="Herman A."/>
            <person name="Mangelson H."/>
            <person name="Liachko I."/>
            <person name="Sullivan S."/>
            <person name="Sone E.D."/>
            <person name="Koren S."/>
            <person name="Silverstein K.A.T."/>
            <person name="Beckman K.B."/>
            <person name="Gohl D.M."/>
        </authorList>
    </citation>
    <scope>NUCLEOTIDE SEQUENCE</scope>
    <source>
        <strain evidence="1">Duluth1</strain>
        <tissue evidence="1">Whole animal</tissue>
    </source>
</reference>